<dbReference type="InterPro" id="IPR001048">
    <property type="entry name" value="Asp/Glu/Uridylate_kinase"/>
</dbReference>
<dbReference type="UniPathway" id="UPA00034">
    <property type="reaction ID" value="UER00015"/>
</dbReference>
<organism evidence="13 14">
    <name type="scientific">Dyadobacter soli</name>
    <dbReference type="NCBI Taxonomy" id="659014"/>
    <lineage>
        <taxon>Bacteria</taxon>
        <taxon>Pseudomonadati</taxon>
        <taxon>Bacteroidota</taxon>
        <taxon>Cytophagia</taxon>
        <taxon>Cytophagales</taxon>
        <taxon>Spirosomataceae</taxon>
        <taxon>Dyadobacter</taxon>
    </lineage>
</organism>
<feature type="binding site" evidence="8">
    <location>
        <begin position="220"/>
        <end position="221"/>
    </location>
    <ligand>
        <name>ATP</name>
        <dbReference type="ChEBI" id="CHEBI:30616"/>
    </ligand>
</feature>
<evidence type="ECO:0000313" key="13">
    <source>
        <dbReference type="EMBL" id="SDG04562.1"/>
    </source>
</evidence>
<dbReference type="PROSITE" id="PS00324">
    <property type="entry name" value="ASPARTOKINASE"/>
    <property type="match status" value="1"/>
</dbReference>
<evidence type="ECO:0000256" key="9">
    <source>
        <dbReference type="RuleBase" id="RU003448"/>
    </source>
</evidence>
<gene>
    <name evidence="13" type="ORF">SAMN04487996_114216</name>
</gene>
<keyword evidence="4 8" id="KW-0547">Nucleotide-binding</keyword>
<evidence type="ECO:0000313" key="14">
    <source>
        <dbReference type="Proteomes" id="UP000198748"/>
    </source>
</evidence>
<dbReference type="InterPro" id="IPR001341">
    <property type="entry name" value="Asp_kinase"/>
</dbReference>
<dbReference type="InterPro" id="IPR036393">
    <property type="entry name" value="AceGlu_kinase-like_sf"/>
</dbReference>
<dbReference type="CDD" id="cd04243">
    <property type="entry name" value="AAK_AK-HSDH-like"/>
    <property type="match status" value="1"/>
</dbReference>
<dbReference type="SUPFAM" id="SSF53633">
    <property type="entry name" value="Carbamate kinase-like"/>
    <property type="match status" value="1"/>
</dbReference>
<feature type="binding site" evidence="8">
    <location>
        <position position="42"/>
    </location>
    <ligand>
        <name>substrate</name>
    </ligand>
</feature>
<dbReference type="GO" id="GO:0009089">
    <property type="term" value="P:lysine biosynthetic process via diaminopimelate"/>
    <property type="evidence" value="ECO:0007669"/>
    <property type="project" value="UniProtKB-UniPathway"/>
</dbReference>
<evidence type="ECO:0000259" key="12">
    <source>
        <dbReference type="Pfam" id="PF22468"/>
    </source>
</evidence>
<proteinExistence type="inferred from homology"/>
<comment type="catalytic activity">
    <reaction evidence="7 9">
        <text>L-aspartate + ATP = 4-phospho-L-aspartate + ADP</text>
        <dbReference type="Rhea" id="RHEA:23776"/>
        <dbReference type="ChEBI" id="CHEBI:29991"/>
        <dbReference type="ChEBI" id="CHEBI:30616"/>
        <dbReference type="ChEBI" id="CHEBI:57535"/>
        <dbReference type="ChEBI" id="CHEBI:456216"/>
        <dbReference type="EC" id="2.7.2.4"/>
    </reaction>
</comment>
<evidence type="ECO:0000256" key="4">
    <source>
        <dbReference type="ARBA" id="ARBA00022741"/>
    </source>
</evidence>
<dbReference type="Proteomes" id="UP000198748">
    <property type="component" value="Unassembled WGS sequence"/>
</dbReference>
<dbReference type="UniPathway" id="UPA00050">
    <property type="reaction ID" value="UER00461"/>
</dbReference>
<keyword evidence="14" id="KW-1185">Reference proteome</keyword>
<feature type="domain" description="Aspartate/glutamate/uridylate kinase" evidence="11">
    <location>
        <begin position="2"/>
        <end position="277"/>
    </location>
</feature>
<dbReference type="InterPro" id="IPR005260">
    <property type="entry name" value="Asp_kin_monofn"/>
</dbReference>
<evidence type="ECO:0000256" key="1">
    <source>
        <dbReference type="ARBA" id="ARBA00004766"/>
    </source>
</evidence>
<keyword evidence="5 9" id="KW-0418">Kinase</keyword>
<dbReference type="Gene3D" id="3.30.70.260">
    <property type="match status" value="2"/>
</dbReference>
<reference evidence="14" key="1">
    <citation type="submission" date="2016-10" db="EMBL/GenBank/DDBJ databases">
        <authorList>
            <person name="Varghese N."/>
            <person name="Submissions S."/>
        </authorList>
    </citation>
    <scope>NUCLEOTIDE SEQUENCE [LARGE SCALE GENOMIC DNA]</scope>
    <source>
        <strain evidence="14">DSM 25329</strain>
    </source>
</reference>
<dbReference type="InterPro" id="IPR042199">
    <property type="entry name" value="AsparK_Bifunc_asparK/hSer_DH"/>
</dbReference>
<dbReference type="GO" id="GO:0005524">
    <property type="term" value="F:ATP binding"/>
    <property type="evidence" value="ECO:0007669"/>
    <property type="project" value="UniProtKB-KW"/>
</dbReference>
<evidence type="ECO:0000256" key="10">
    <source>
        <dbReference type="RuleBase" id="RU004249"/>
    </source>
</evidence>
<evidence type="ECO:0000256" key="5">
    <source>
        <dbReference type="ARBA" id="ARBA00022777"/>
    </source>
</evidence>
<feature type="domain" description="Aspartokinase ACT" evidence="12">
    <location>
        <begin position="314"/>
        <end position="355"/>
    </location>
</feature>
<accession>A0A1G7R1A6</accession>
<feature type="binding site" evidence="8">
    <location>
        <position position="121"/>
    </location>
    <ligand>
        <name>substrate</name>
    </ligand>
</feature>
<dbReference type="InterPro" id="IPR018042">
    <property type="entry name" value="Aspartate_kinase_CS"/>
</dbReference>
<dbReference type="Gene3D" id="3.40.1160.10">
    <property type="entry name" value="Acetylglutamate kinase-like"/>
    <property type="match status" value="1"/>
</dbReference>
<evidence type="ECO:0000256" key="8">
    <source>
        <dbReference type="PIRSR" id="PIRSR000726-1"/>
    </source>
</evidence>
<dbReference type="NCBIfam" id="TIGR00657">
    <property type="entry name" value="asp_kinases"/>
    <property type="match status" value="1"/>
</dbReference>
<feature type="binding site" evidence="8">
    <location>
        <position position="231"/>
    </location>
    <ligand>
        <name>ATP</name>
        <dbReference type="ChEBI" id="CHEBI:30616"/>
    </ligand>
</feature>
<dbReference type="SUPFAM" id="SSF55021">
    <property type="entry name" value="ACT-like"/>
    <property type="match status" value="2"/>
</dbReference>
<comment type="similarity">
    <text evidence="2 9">Belongs to the aspartokinase family.</text>
</comment>
<dbReference type="GO" id="GO:0009090">
    <property type="term" value="P:homoserine biosynthetic process"/>
    <property type="evidence" value="ECO:0007669"/>
    <property type="project" value="TreeGrafter"/>
</dbReference>
<dbReference type="Pfam" id="PF00696">
    <property type="entry name" value="AA_kinase"/>
    <property type="match status" value="1"/>
</dbReference>
<dbReference type="Pfam" id="PF22468">
    <property type="entry name" value="ACT_9"/>
    <property type="match status" value="2"/>
</dbReference>
<dbReference type="PANTHER" id="PTHR21499:SF59">
    <property type="entry name" value="ASPARTOKINASE"/>
    <property type="match status" value="1"/>
</dbReference>
<dbReference type="STRING" id="659014.SAMN04487996_114216"/>
<evidence type="ECO:0000256" key="3">
    <source>
        <dbReference type="ARBA" id="ARBA00022679"/>
    </source>
</evidence>
<dbReference type="EC" id="2.7.2.4" evidence="9"/>
<dbReference type="RefSeq" id="WP_015813265.1">
    <property type="nucleotide sequence ID" value="NZ_FNAN01000014.1"/>
</dbReference>
<keyword evidence="10" id="KW-0028">Amino-acid biosynthesis</keyword>
<dbReference type="GO" id="GO:0004072">
    <property type="term" value="F:aspartate kinase activity"/>
    <property type="evidence" value="ECO:0007669"/>
    <property type="project" value="UniProtKB-EC"/>
</dbReference>
<evidence type="ECO:0000256" key="6">
    <source>
        <dbReference type="ARBA" id="ARBA00022840"/>
    </source>
</evidence>
<protein>
    <recommendedName>
        <fullName evidence="9">Aspartokinase</fullName>
        <ecNumber evidence="9">2.7.2.4</ecNumber>
    </recommendedName>
</protein>
<feature type="binding site" evidence="8">
    <location>
        <begin position="5"/>
        <end position="8"/>
    </location>
    <ligand>
        <name>ATP</name>
        <dbReference type="ChEBI" id="CHEBI:30616"/>
    </ligand>
</feature>
<comment type="pathway">
    <text evidence="10">Amino-acid biosynthesis; L-methionine biosynthesis via de novo pathway; L-homoserine from L-aspartate: step 1/3.</text>
</comment>
<evidence type="ECO:0000256" key="7">
    <source>
        <dbReference type="ARBA" id="ARBA00047872"/>
    </source>
</evidence>
<comment type="pathway">
    <text evidence="1 10">Amino-acid biosynthesis; L-lysine biosynthesis via DAP pathway; (S)-tetrahydrodipicolinate from L-aspartate: step 1/4.</text>
</comment>
<name>A0A1G7R1A6_9BACT</name>
<dbReference type="InterPro" id="IPR054352">
    <property type="entry name" value="ACT_Aspartokinase"/>
</dbReference>
<dbReference type="EMBL" id="FNAN01000014">
    <property type="protein sequence ID" value="SDG04562.1"/>
    <property type="molecule type" value="Genomic_DNA"/>
</dbReference>
<feature type="domain" description="Aspartokinase ACT" evidence="12">
    <location>
        <begin position="380"/>
        <end position="437"/>
    </location>
</feature>
<dbReference type="GO" id="GO:0005829">
    <property type="term" value="C:cytosol"/>
    <property type="evidence" value="ECO:0007669"/>
    <property type="project" value="TreeGrafter"/>
</dbReference>
<dbReference type="AlphaFoldDB" id="A0A1G7R1A6"/>
<dbReference type="GO" id="GO:0009088">
    <property type="term" value="P:threonine biosynthetic process"/>
    <property type="evidence" value="ECO:0007669"/>
    <property type="project" value="UniProtKB-UniPathway"/>
</dbReference>
<comment type="pathway">
    <text evidence="10">Amino-acid biosynthesis; L-threonine biosynthesis; L-threonine from L-aspartate: step 1/5.</text>
</comment>
<dbReference type="PIRSF" id="PIRSF000726">
    <property type="entry name" value="Asp_kin"/>
    <property type="match status" value="1"/>
</dbReference>
<dbReference type="PANTHER" id="PTHR21499">
    <property type="entry name" value="ASPARTATE KINASE"/>
    <property type="match status" value="1"/>
</dbReference>
<keyword evidence="3 9" id="KW-0808">Transferase</keyword>
<dbReference type="OrthoDB" id="9799110at2"/>
<dbReference type="InterPro" id="IPR045865">
    <property type="entry name" value="ACT-like_dom_sf"/>
</dbReference>
<dbReference type="CDD" id="cd04912">
    <property type="entry name" value="ACT_AKiii-LysC-EC-like_1"/>
    <property type="match status" value="1"/>
</dbReference>
<dbReference type="Gene3D" id="1.20.120.1320">
    <property type="entry name" value="Aspartokinase, catalytic domain"/>
    <property type="match status" value="1"/>
</dbReference>
<keyword evidence="6 8" id="KW-0067">ATP-binding</keyword>
<evidence type="ECO:0000256" key="2">
    <source>
        <dbReference type="ARBA" id="ARBA00010122"/>
    </source>
</evidence>
<sequence length="452" mass="50517">MQVWKFGGTSVGKPERMHSIRELLNNDPNRKIVVLSALSGSTNALIAIGEAAKSYDDAKAAALIEELKNHYDLFIKELYSTPEGLAAGQQIVDSEFGFIKSVVSVKPFTIKQEKELVAEGEILSTKMFQAYLEEKGESSVLLPALDFMRIDADGEPELATIEEKLVTILNQYTDKQTIVTQGFICRNPREEVDNLKRGGSDYTASLIGGAIRADEIQIWTDIDGMHNNDPRIVKRTFPIRELTFEEAAELAYFGAKILHPSTITPAKLRGVPVRLKNTMQPEAPGTLIATQTSDRDIKAIAAKDNITAIYIHSTRMLNAYGFLRRVFEIFEKYKTPVDMITTSEVSVSVTIDNSENLEQISAELREFADLEEHDRDQNIICIVGNFSADKEGIALKVLDAMKNIPIRMISYGASEHNLSLLIHSKYKAEALNVLNERLFFYEDAMKDIFTAP</sequence>
<dbReference type="UniPathway" id="UPA00051">
    <property type="reaction ID" value="UER00462"/>
</dbReference>
<evidence type="ECO:0000259" key="11">
    <source>
        <dbReference type="Pfam" id="PF00696"/>
    </source>
</evidence>